<dbReference type="InterPro" id="IPR050266">
    <property type="entry name" value="AB_hydrolase_sf"/>
</dbReference>
<dbReference type="PANTHER" id="PTHR43798:SF31">
    <property type="entry name" value="AB HYDROLASE SUPERFAMILY PROTEIN YCLE"/>
    <property type="match status" value="1"/>
</dbReference>
<protein>
    <submittedName>
        <fullName evidence="4">Alpha/beta hydrolase</fullName>
    </submittedName>
</protein>
<evidence type="ECO:0000259" key="3">
    <source>
        <dbReference type="Pfam" id="PF12697"/>
    </source>
</evidence>
<sequence>MKQLIFVWLLLCLGTAAHAQSYSFAVKTYGTGKQALVFIPGFACSGEVWQETVNALQDRYTCYVLTMPGFAGVPPETSPSFEGWKKQIIHFIRDRQLRKPYLVGHSMGGGLALAVAADCPNLLQGVVVVDALPCLAALYRPDFQPSLEEQNQTCNSLLQQLNAMSDEQFIRQQRLSAATLCEDSTRQEALVRWSTASDKRTFAQLYADYANTDLRLRLSAIHVPVLVLLEPSFRRVEPLVREQFAGLPDVRLEYAPQGLHFLMFDARDWFLQQFTAFIHP</sequence>
<dbReference type="AlphaFoldDB" id="A0A9D2A4D8"/>
<evidence type="ECO:0000256" key="1">
    <source>
        <dbReference type="ARBA" id="ARBA00022801"/>
    </source>
</evidence>
<feature type="domain" description="AB hydrolase-1" evidence="3">
    <location>
        <begin position="36"/>
        <end position="271"/>
    </location>
</feature>
<evidence type="ECO:0000313" key="4">
    <source>
        <dbReference type="EMBL" id="HIZ01683.1"/>
    </source>
</evidence>
<dbReference type="Proteomes" id="UP000824023">
    <property type="component" value="Unassembled WGS sequence"/>
</dbReference>
<keyword evidence="1 4" id="KW-0378">Hydrolase</keyword>
<evidence type="ECO:0000313" key="5">
    <source>
        <dbReference type="Proteomes" id="UP000824023"/>
    </source>
</evidence>
<gene>
    <name evidence="4" type="ORF">H9819_05425</name>
</gene>
<keyword evidence="2" id="KW-0732">Signal</keyword>
<dbReference type="EMBL" id="DXCK01000075">
    <property type="protein sequence ID" value="HIZ01683.1"/>
    <property type="molecule type" value="Genomic_DNA"/>
</dbReference>
<evidence type="ECO:0000256" key="2">
    <source>
        <dbReference type="SAM" id="SignalP"/>
    </source>
</evidence>
<feature type="chain" id="PRO_5039587887" evidence="2">
    <location>
        <begin position="20"/>
        <end position="280"/>
    </location>
</feature>
<comment type="caution">
    <text evidence="4">The sequence shown here is derived from an EMBL/GenBank/DDBJ whole genome shotgun (WGS) entry which is preliminary data.</text>
</comment>
<dbReference type="SUPFAM" id="SSF53474">
    <property type="entry name" value="alpha/beta-Hydrolases"/>
    <property type="match status" value="1"/>
</dbReference>
<organism evidence="4 5">
    <name type="scientific">Candidatus Bacteroides merdipullorum</name>
    <dbReference type="NCBI Taxonomy" id="2838474"/>
    <lineage>
        <taxon>Bacteria</taxon>
        <taxon>Pseudomonadati</taxon>
        <taxon>Bacteroidota</taxon>
        <taxon>Bacteroidia</taxon>
        <taxon>Bacteroidales</taxon>
        <taxon>Bacteroidaceae</taxon>
        <taxon>Bacteroides</taxon>
    </lineage>
</organism>
<accession>A0A9D2A4D8</accession>
<reference evidence="4" key="1">
    <citation type="journal article" date="2021" name="PeerJ">
        <title>Extensive microbial diversity within the chicken gut microbiome revealed by metagenomics and culture.</title>
        <authorList>
            <person name="Gilroy R."/>
            <person name="Ravi A."/>
            <person name="Getino M."/>
            <person name="Pursley I."/>
            <person name="Horton D.L."/>
            <person name="Alikhan N.F."/>
            <person name="Baker D."/>
            <person name="Gharbi K."/>
            <person name="Hall N."/>
            <person name="Watson M."/>
            <person name="Adriaenssens E.M."/>
            <person name="Foster-Nyarko E."/>
            <person name="Jarju S."/>
            <person name="Secka A."/>
            <person name="Antonio M."/>
            <person name="Oren A."/>
            <person name="Chaudhuri R.R."/>
            <person name="La Ragione R."/>
            <person name="Hildebrand F."/>
            <person name="Pallen M.J."/>
        </authorList>
    </citation>
    <scope>NUCLEOTIDE SEQUENCE</scope>
    <source>
        <strain evidence="4">ChiHjej12B11-24981</strain>
    </source>
</reference>
<dbReference type="GO" id="GO:0016787">
    <property type="term" value="F:hydrolase activity"/>
    <property type="evidence" value="ECO:0007669"/>
    <property type="project" value="UniProtKB-KW"/>
</dbReference>
<feature type="signal peptide" evidence="2">
    <location>
        <begin position="1"/>
        <end position="19"/>
    </location>
</feature>
<dbReference type="GO" id="GO:0016020">
    <property type="term" value="C:membrane"/>
    <property type="evidence" value="ECO:0007669"/>
    <property type="project" value="TreeGrafter"/>
</dbReference>
<dbReference type="Gene3D" id="3.40.50.1820">
    <property type="entry name" value="alpha/beta hydrolase"/>
    <property type="match status" value="1"/>
</dbReference>
<name>A0A9D2A4D8_9BACE</name>
<reference evidence="4" key="2">
    <citation type="submission" date="2021-04" db="EMBL/GenBank/DDBJ databases">
        <authorList>
            <person name="Gilroy R."/>
        </authorList>
    </citation>
    <scope>NUCLEOTIDE SEQUENCE</scope>
    <source>
        <strain evidence="4">ChiHjej12B11-24981</strain>
    </source>
</reference>
<dbReference type="Pfam" id="PF12697">
    <property type="entry name" value="Abhydrolase_6"/>
    <property type="match status" value="1"/>
</dbReference>
<dbReference type="InterPro" id="IPR000073">
    <property type="entry name" value="AB_hydrolase_1"/>
</dbReference>
<dbReference type="PANTHER" id="PTHR43798">
    <property type="entry name" value="MONOACYLGLYCEROL LIPASE"/>
    <property type="match status" value="1"/>
</dbReference>
<proteinExistence type="predicted"/>
<dbReference type="InterPro" id="IPR029058">
    <property type="entry name" value="AB_hydrolase_fold"/>
</dbReference>